<reference evidence="2 3" key="1">
    <citation type="journal article" date="2016" name="Nat. Commun.">
        <title>Thousands of microbial genomes shed light on interconnected biogeochemical processes in an aquifer system.</title>
        <authorList>
            <person name="Anantharaman K."/>
            <person name="Brown C.T."/>
            <person name="Hug L.A."/>
            <person name="Sharon I."/>
            <person name="Castelle C.J."/>
            <person name="Probst A.J."/>
            <person name="Thomas B.C."/>
            <person name="Singh A."/>
            <person name="Wilkins M.J."/>
            <person name="Karaoz U."/>
            <person name="Brodie E.L."/>
            <person name="Williams K.H."/>
            <person name="Hubbard S.S."/>
            <person name="Banfield J.F."/>
        </authorList>
    </citation>
    <scope>NUCLEOTIDE SEQUENCE [LARGE SCALE GENOMIC DNA]</scope>
</reference>
<dbReference type="InterPro" id="IPR011583">
    <property type="entry name" value="Chitinase_II/V-like_cat"/>
</dbReference>
<accession>A0A1G1VLC1</accession>
<organism evidence="2 3">
    <name type="scientific">Candidatus Chisholmbacteria bacterium RIFCSPHIGHO2_01_FULL_49_18</name>
    <dbReference type="NCBI Taxonomy" id="1797590"/>
    <lineage>
        <taxon>Bacteria</taxon>
        <taxon>Candidatus Chisholmiibacteriota</taxon>
    </lineage>
</organism>
<sequence length="359" mass="40897">MKIVFAIIFAAVIVVSSIAGIDSLRDREIPPESEWPLEANMPTTPSTEPLSSPAIIGWVAFWDEQAALIRLQDMIDDLSVFAPALYRLSPDAQLERYTVVTREQLLALARNHDIPLTPTIGDEGDDERVSLLLSQQDIRQRFIDRLIEEAHDQGFSGWNLDIEAIEGKDRDAVSEFITRASEALHRENLTLSVVVFGKIEKETYDPARAYDFPLLAQTVDQVQIMAYNYNNDHTPPGGQAPLNWYQDVLRYALATLPRNKIVIGLSTHGYEWEGQRVRGLTYAEAERRISEVGAQLHYSDEHLANVITFQESPRRIVYYEDTRSILDKVRLAREYEINSFALWRIGAEDPQVWEALKTL</sequence>
<dbReference type="Pfam" id="PF00704">
    <property type="entry name" value="Glyco_hydro_18"/>
    <property type="match status" value="1"/>
</dbReference>
<dbReference type="GO" id="GO:0005975">
    <property type="term" value="P:carbohydrate metabolic process"/>
    <property type="evidence" value="ECO:0007669"/>
    <property type="project" value="InterPro"/>
</dbReference>
<dbReference type="Proteomes" id="UP000179069">
    <property type="component" value="Unassembled WGS sequence"/>
</dbReference>
<dbReference type="PANTHER" id="PTHR46066">
    <property type="entry name" value="CHITINASE DOMAIN-CONTAINING PROTEIN 1 FAMILY MEMBER"/>
    <property type="match status" value="1"/>
</dbReference>
<dbReference type="InterPro" id="IPR017853">
    <property type="entry name" value="GH"/>
</dbReference>
<dbReference type="Gene3D" id="3.10.50.10">
    <property type="match status" value="1"/>
</dbReference>
<gene>
    <name evidence="2" type="ORF">A2785_01010</name>
</gene>
<evidence type="ECO:0000259" key="1">
    <source>
        <dbReference type="PROSITE" id="PS51910"/>
    </source>
</evidence>
<dbReference type="Gene3D" id="3.20.20.80">
    <property type="entry name" value="Glycosidases"/>
    <property type="match status" value="1"/>
</dbReference>
<dbReference type="InterPro" id="IPR001223">
    <property type="entry name" value="Glyco_hydro18_cat"/>
</dbReference>
<dbReference type="PANTHER" id="PTHR46066:SF2">
    <property type="entry name" value="CHITINASE DOMAIN-CONTAINING PROTEIN 1"/>
    <property type="match status" value="1"/>
</dbReference>
<comment type="caution">
    <text evidence="2">The sequence shown here is derived from an EMBL/GenBank/DDBJ whole genome shotgun (WGS) entry which is preliminary data.</text>
</comment>
<proteinExistence type="predicted"/>
<dbReference type="SUPFAM" id="SSF51445">
    <property type="entry name" value="(Trans)glycosidases"/>
    <property type="match status" value="1"/>
</dbReference>
<dbReference type="PROSITE" id="PS51910">
    <property type="entry name" value="GH18_2"/>
    <property type="match status" value="1"/>
</dbReference>
<dbReference type="InterPro" id="IPR029070">
    <property type="entry name" value="Chitinase_insertion_sf"/>
</dbReference>
<dbReference type="EMBL" id="MHCI01000019">
    <property type="protein sequence ID" value="OGY16151.1"/>
    <property type="molecule type" value="Genomic_DNA"/>
</dbReference>
<feature type="domain" description="GH18" evidence="1">
    <location>
        <begin position="53"/>
        <end position="359"/>
    </location>
</feature>
<protein>
    <recommendedName>
        <fullName evidence="1">GH18 domain-containing protein</fullName>
    </recommendedName>
</protein>
<dbReference type="SMART" id="SM00636">
    <property type="entry name" value="Glyco_18"/>
    <property type="match status" value="1"/>
</dbReference>
<dbReference type="GO" id="GO:0008061">
    <property type="term" value="F:chitin binding"/>
    <property type="evidence" value="ECO:0007669"/>
    <property type="project" value="InterPro"/>
</dbReference>
<name>A0A1G1VLC1_9BACT</name>
<evidence type="ECO:0000313" key="2">
    <source>
        <dbReference type="EMBL" id="OGY16151.1"/>
    </source>
</evidence>
<dbReference type="AlphaFoldDB" id="A0A1G1VLC1"/>
<evidence type="ECO:0000313" key="3">
    <source>
        <dbReference type="Proteomes" id="UP000179069"/>
    </source>
</evidence>